<evidence type="ECO:0000259" key="2">
    <source>
        <dbReference type="Pfam" id="PF16378"/>
    </source>
</evidence>
<sequence length="711" mass="76002">MKRIFTTIMAGAAALVGMVSCSQYDDSALRDSLAGLTDRIDAIDSALTGVQGEVANIQELVAKAEANVTVSSLEKEDSKYTLVFSDGDTVVLTDGANGDKGDKGDKGEAGENGDAGKDGMGITIRTHKELGVLCWAWENGDFLTDENNEPMPVSSTPSLDVDDATGCWVVNGVVTDMPAVGGDRHFFYQVNVYYSYTTDPPTPNIVNIVFGRDEYSGSTVSFDVVPAETSGTEYDFMFLKDTEGEEELTELTLRYGHRYAVRYRLSAPQTSDVTVSFVKPDGWKVEYTPDNQNTEGELYITAPAQENPIAEAEGTISAVITAGSSTYVSAISVKATVDAPEGEPAGPVYTFSLKGEDGSAIVSSSSAPLTFAASEPKILTYEAYLPVGAEITFAKPEGWTLTSDNAKQTVTITAPATADGATLEGGVTVTATFNSVTILDAEVIAYVKADLQVVLAPQPGDFYYADGTWSPVLSETVENPAIGVVFWVGTHTDGKLLKDYPALAQGSNHGLVVAFRNVLATTFRSERDVINLPTVSYENSLLANEGNEVGSVLQKGAYGYANTCLLRETNDSKLTILTALDSYAETYACPAPENTSDWFIPSAVEFNYLLTGEALSLGSPTDSWGTAFANFILSGSATNGAAVYDAIDEKCDVSSDEWYGATYNFNGIWLSHIDSNYPNAAWYISGSINGPYSLGVYQYAEKRAVRPILAF</sequence>
<feature type="compositionally biased region" description="Basic and acidic residues" evidence="1">
    <location>
        <begin position="97"/>
        <end position="117"/>
    </location>
</feature>
<protein>
    <submittedName>
        <fullName evidence="3">DUF4988 domain-containing protein</fullName>
    </submittedName>
</protein>
<organism evidence="3 4">
    <name type="scientific">Candidatus Coprenecus stercoravium</name>
    <dbReference type="NCBI Taxonomy" id="2840735"/>
    <lineage>
        <taxon>Bacteria</taxon>
        <taxon>Pseudomonadati</taxon>
        <taxon>Bacteroidota</taxon>
        <taxon>Bacteroidia</taxon>
        <taxon>Bacteroidales</taxon>
        <taxon>Rikenellaceae</taxon>
        <taxon>Rikenellaceae incertae sedis</taxon>
        <taxon>Candidatus Coprenecus</taxon>
    </lineage>
</organism>
<dbReference type="EMBL" id="DXAW01000089">
    <property type="protein sequence ID" value="HIZ85781.1"/>
    <property type="molecule type" value="Genomic_DNA"/>
</dbReference>
<proteinExistence type="predicted"/>
<reference evidence="3" key="1">
    <citation type="journal article" date="2021" name="PeerJ">
        <title>Extensive microbial diversity within the chicken gut microbiome revealed by metagenomics and culture.</title>
        <authorList>
            <person name="Gilroy R."/>
            <person name="Ravi A."/>
            <person name="Getino M."/>
            <person name="Pursley I."/>
            <person name="Horton D.L."/>
            <person name="Alikhan N.F."/>
            <person name="Baker D."/>
            <person name="Gharbi K."/>
            <person name="Hall N."/>
            <person name="Watson M."/>
            <person name="Adriaenssens E.M."/>
            <person name="Foster-Nyarko E."/>
            <person name="Jarju S."/>
            <person name="Secka A."/>
            <person name="Antonio M."/>
            <person name="Oren A."/>
            <person name="Chaudhuri R.R."/>
            <person name="La Ragione R."/>
            <person name="Hildebrand F."/>
            <person name="Pallen M.J."/>
        </authorList>
    </citation>
    <scope>NUCLEOTIDE SEQUENCE</scope>
    <source>
        <strain evidence="3">Gambia16-554</strain>
    </source>
</reference>
<gene>
    <name evidence="3" type="ORF">IAC04_04755</name>
</gene>
<dbReference type="Pfam" id="PF16378">
    <property type="entry name" value="DUF4988"/>
    <property type="match status" value="1"/>
</dbReference>
<dbReference type="PROSITE" id="PS51257">
    <property type="entry name" value="PROKAR_LIPOPROTEIN"/>
    <property type="match status" value="1"/>
</dbReference>
<evidence type="ECO:0000313" key="3">
    <source>
        <dbReference type="EMBL" id="HIZ85781.1"/>
    </source>
</evidence>
<feature type="region of interest" description="Disordered" evidence="1">
    <location>
        <begin position="94"/>
        <end position="120"/>
    </location>
</feature>
<dbReference type="InterPro" id="IPR032149">
    <property type="entry name" value="DUF4988"/>
</dbReference>
<evidence type="ECO:0000256" key="1">
    <source>
        <dbReference type="SAM" id="MobiDB-lite"/>
    </source>
</evidence>
<dbReference type="Proteomes" id="UP000824115">
    <property type="component" value="Unassembled WGS sequence"/>
</dbReference>
<name>A0A9D2GPG7_9BACT</name>
<reference evidence="3" key="2">
    <citation type="submission" date="2021-04" db="EMBL/GenBank/DDBJ databases">
        <authorList>
            <person name="Gilroy R."/>
        </authorList>
    </citation>
    <scope>NUCLEOTIDE SEQUENCE</scope>
    <source>
        <strain evidence="3">Gambia16-554</strain>
    </source>
</reference>
<feature type="domain" description="DUF4988" evidence="2">
    <location>
        <begin position="29"/>
        <end position="168"/>
    </location>
</feature>
<evidence type="ECO:0000313" key="4">
    <source>
        <dbReference type="Proteomes" id="UP000824115"/>
    </source>
</evidence>
<accession>A0A9D2GPG7</accession>
<comment type="caution">
    <text evidence="3">The sequence shown here is derived from an EMBL/GenBank/DDBJ whole genome shotgun (WGS) entry which is preliminary data.</text>
</comment>
<dbReference type="AlphaFoldDB" id="A0A9D2GPG7"/>